<evidence type="ECO:0000256" key="13">
    <source>
        <dbReference type="RuleBase" id="RU362094"/>
    </source>
</evidence>
<organism evidence="17">
    <name type="scientific">Picocystis salinarum</name>
    <dbReference type="NCBI Taxonomy" id="88271"/>
    <lineage>
        <taxon>Eukaryota</taxon>
        <taxon>Viridiplantae</taxon>
        <taxon>Chlorophyta</taxon>
        <taxon>Picocystophyceae</taxon>
        <taxon>Picocystales</taxon>
        <taxon>Picocystaceae</taxon>
        <taxon>Picocystis</taxon>
    </lineage>
</organism>
<feature type="domain" description="Toprim" evidence="15">
    <location>
        <begin position="446"/>
        <end position="560"/>
    </location>
</feature>
<evidence type="ECO:0000313" key="17">
    <source>
        <dbReference type="EMBL" id="CAE0609092.1"/>
    </source>
</evidence>
<evidence type="ECO:0000256" key="4">
    <source>
        <dbReference type="ARBA" id="ARBA00011080"/>
    </source>
</evidence>
<keyword evidence="11 12" id="KW-0413">Isomerase</keyword>
<evidence type="ECO:0000256" key="14">
    <source>
        <dbReference type="SAM" id="MobiDB-lite"/>
    </source>
</evidence>
<feature type="compositionally biased region" description="Acidic residues" evidence="14">
    <location>
        <begin position="1191"/>
        <end position="1200"/>
    </location>
</feature>
<dbReference type="Pfam" id="PF02518">
    <property type="entry name" value="HATPase_c"/>
    <property type="match status" value="1"/>
</dbReference>
<evidence type="ECO:0000256" key="5">
    <source>
        <dbReference type="ARBA" id="ARBA00022723"/>
    </source>
</evidence>
<dbReference type="InterPro" id="IPR002205">
    <property type="entry name" value="Topo_IIA_dom_A"/>
</dbReference>
<dbReference type="InterPro" id="IPR036890">
    <property type="entry name" value="HATPase_C_sf"/>
</dbReference>
<evidence type="ECO:0000256" key="1">
    <source>
        <dbReference type="ARBA" id="ARBA00000185"/>
    </source>
</evidence>
<dbReference type="CDD" id="cd16930">
    <property type="entry name" value="HATPase_TopII-like"/>
    <property type="match status" value="1"/>
</dbReference>
<dbReference type="InterPro" id="IPR013757">
    <property type="entry name" value="Topo_IIA_A_a_sf"/>
</dbReference>
<keyword evidence="8" id="KW-0460">Magnesium</keyword>
<comment type="similarity">
    <text evidence="4 13">Belongs to the type II topoisomerase family.</text>
</comment>
<dbReference type="FunFam" id="3.90.199.10:FF:000002">
    <property type="entry name" value="DNA topoisomerase 2"/>
    <property type="match status" value="1"/>
</dbReference>
<dbReference type="InterPro" id="IPR014721">
    <property type="entry name" value="Ribsml_uS5_D2-typ_fold_subgr"/>
</dbReference>
<accession>A0A7S3UBB9</accession>
<dbReference type="FunFam" id="3.30.230.10:FF:000008">
    <property type="entry name" value="DNA topoisomerase 2"/>
    <property type="match status" value="1"/>
</dbReference>
<dbReference type="Pfam" id="PF00204">
    <property type="entry name" value="DNA_gyraseB"/>
    <property type="match status" value="1"/>
</dbReference>
<dbReference type="CDD" id="cd03481">
    <property type="entry name" value="TopoIIA_Trans_ScTopoIIA"/>
    <property type="match status" value="1"/>
</dbReference>
<dbReference type="FunFam" id="3.30.1490.30:FF:000001">
    <property type="entry name" value="DNA topoisomerase 2"/>
    <property type="match status" value="1"/>
</dbReference>
<dbReference type="GO" id="GO:0046872">
    <property type="term" value="F:metal ion binding"/>
    <property type="evidence" value="ECO:0007669"/>
    <property type="project" value="UniProtKB-KW"/>
</dbReference>
<keyword evidence="6 13" id="KW-0547">Nucleotide-binding</keyword>
<evidence type="ECO:0000259" key="15">
    <source>
        <dbReference type="PROSITE" id="PS50880"/>
    </source>
</evidence>
<dbReference type="PRINTS" id="PR00418">
    <property type="entry name" value="TPI2FAMILY"/>
</dbReference>
<feature type="compositionally biased region" description="Acidic residues" evidence="14">
    <location>
        <begin position="1403"/>
        <end position="1428"/>
    </location>
</feature>
<keyword evidence="9 12" id="KW-0799">Topoisomerase</keyword>
<evidence type="ECO:0000259" key="16">
    <source>
        <dbReference type="PROSITE" id="PS52040"/>
    </source>
</evidence>
<dbReference type="Gene3D" id="1.10.268.10">
    <property type="entry name" value="Topoisomerase, domain 3"/>
    <property type="match status" value="1"/>
</dbReference>
<feature type="region of interest" description="Disordered" evidence="14">
    <location>
        <begin position="1247"/>
        <end position="1428"/>
    </location>
</feature>
<dbReference type="SMART" id="SM00433">
    <property type="entry name" value="TOP2c"/>
    <property type="match status" value="1"/>
</dbReference>
<dbReference type="SUPFAM" id="SSF56719">
    <property type="entry name" value="Type II DNA topoisomerase"/>
    <property type="match status" value="1"/>
</dbReference>
<dbReference type="InterPro" id="IPR013760">
    <property type="entry name" value="Topo_IIA-like_dom_sf"/>
</dbReference>
<dbReference type="SUPFAM" id="SSF55874">
    <property type="entry name" value="ATPase domain of HSP90 chaperone/DNA topoisomerase II/histidine kinase"/>
    <property type="match status" value="1"/>
</dbReference>
<proteinExistence type="inferred from homology"/>
<dbReference type="InterPro" id="IPR050634">
    <property type="entry name" value="DNA_Topoisomerase_II"/>
</dbReference>
<dbReference type="InterPro" id="IPR006171">
    <property type="entry name" value="TOPRIM_dom"/>
</dbReference>
<comment type="function">
    <text evidence="13">Control of topological states of DNA by transient breakage and subsequent rejoining of DNA strands. Topoisomerase II makes double-strand breaks.</text>
</comment>
<dbReference type="Gene3D" id="3.30.1490.30">
    <property type="match status" value="1"/>
</dbReference>
<dbReference type="PANTHER" id="PTHR10169">
    <property type="entry name" value="DNA TOPOISOMERASE/GYRASE"/>
    <property type="match status" value="1"/>
</dbReference>
<dbReference type="FunFam" id="3.40.50.670:FF:000001">
    <property type="entry name" value="DNA topoisomerase 2"/>
    <property type="match status" value="2"/>
</dbReference>
<dbReference type="InterPro" id="IPR013506">
    <property type="entry name" value="Topo_IIA_bsu_dom2"/>
</dbReference>
<evidence type="ECO:0000256" key="12">
    <source>
        <dbReference type="PROSITE-ProRule" id="PRU01384"/>
    </source>
</evidence>
<dbReference type="CDD" id="cd00187">
    <property type="entry name" value="TOP4c"/>
    <property type="match status" value="1"/>
</dbReference>
<dbReference type="Gene3D" id="3.40.50.670">
    <property type="match status" value="1"/>
</dbReference>
<keyword evidence="5" id="KW-0479">Metal-binding</keyword>
<dbReference type="PROSITE" id="PS00177">
    <property type="entry name" value="TOPOISOMERASE_II"/>
    <property type="match status" value="1"/>
</dbReference>
<dbReference type="InterPro" id="IPR001241">
    <property type="entry name" value="Topo_IIA"/>
</dbReference>
<dbReference type="GO" id="GO:0003677">
    <property type="term" value="F:DNA binding"/>
    <property type="evidence" value="ECO:0007669"/>
    <property type="project" value="UniProtKB-UniRule"/>
</dbReference>
<dbReference type="FunFam" id="3.30.565.10:FF:000004">
    <property type="entry name" value="DNA topoisomerase 2"/>
    <property type="match status" value="1"/>
</dbReference>
<dbReference type="CDD" id="cd03365">
    <property type="entry name" value="TOPRIM_TopoIIA"/>
    <property type="match status" value="1"/>
</dbReference>
<feature type="active site" description="O-(5'-phospho-DNA)-tyrosine intermediate" evidence="12">
    <location>
        <position position="784"/>
    </location>
</feature>
<evidence type="ECO:0000256" key="9">
    <source>
        <dbReference type="ARBA" id="ARBA00023029"/>
    </source>
</evidence>
<name>A0A7S3UBB9_9CHLO</name>
<evidence type="ECO:0000256" key="3">
    <source>
        <dbReference type="ARBA" id="ARBA00001946"/>
    </source>
</evidence>
<feature type="compositionally biased region" description="Basic residues" evidence="14">
    <location>
        <begin position="1168"/>
        <end position="1186"/>
    </location>
</feature>
<feature type="region of interest" description="Disordered" evidence="14">
    <location>
        <begin position="1"/>
        <end position="27"/>
    </location>
</feature>
<evidence type="ECO:0000256" key="8">
    <source>
        <dbReference type="ARBA" id="ARBA00022842"/>
    </source>
</evidence>
<keyword evidence="10 12" id="KW-0238">DNA-binding</keyword>
<dbReference type="InterPro" id="IPR031660">
    <property type="entry name" value="TOPRIM_C"/>
</dbReference>
<dbReference type="SUPFAM" id="SSF54211">
    <property type="entry name" value="Ribosomal protein S5 domain 2-like"/>
    <property type="match status" value="1"/>
</dbReference>
<evidence type="ECO:0000256" key="6">
    <source>
        <dbReference type="ARBA" id="ARBA00022741"/>
    </source>
</evidence>
<protein>
    <recommendedName>
        <fullName evidence="13">DNA topoisomerase 2</fullName>
        <ecNumber evidence="13">5.6.2.2</ecNumber>
    </recommendedName>
</protein>
<dbReference type="Gene3D" id="3.30.230.10">
    <property type="match status" value="1"/>
</dbReference>
<dbReference type="EMBL" id="HBIS01003231">
    <property type="protein sequence ID" value="CAE0609092.1"/>
    <property type="molecule type" value="Transcribed_RNA"/>
</dbReference>
<dbReference type="Pfam" id="PF00521">
    <property type="entry name" value="DNA_topoisoIV"/>
    <property type="match status" value="1"/>
</dbReference>
<dbReference type="Pfam" id="PF01751">
    <property type="entry name" value="Toprim"/>
    <property type="match status" value="1"/>
</dbReference>
<keyword evidence="7 13" id="KW-0067">ATP-binding</keyword>
<dbReference type="GO" id="GO:0005634">
    <property type="term" value="C:nucleus"/>
    <property type="evidence" value="ECO:0007669"/>
    <property type="project" value="TreeGrafter"/>
</dbReference>
<dbReference type="InterPro" id="IPR013758">
    <property type="entry name" value="Topo_IIA_A/C_ab"/>
</dbReference>
<feature type="domain" description="Topo IIA-type catalytic" evidence="16">
    <location>
        <begin position="694"/>
        <end position="1141"/>
    </location>
</feature>
<dbReference type="InterPro" id="IPR001154">
    <property type="entry name" value="TopoII_euk"/>
</dbReference>
<dbReference type="PROSITE" id="PS50880">
    <property type="entry name" value="TOPRIM"/>
    <property type="match status" value="1"/>
</dbReference>
<dbReference type="GO" id="GO:0006265">
    <property type="term" value="P:DNA topological change"/>
    <property type="evidence" value="ECO:0007669"/>
    <property type="project" value="UniProtKB-UniRule"/>
</dbReference>
<dbReference type="Pfam" id="PF16898">
    <property type="entry name" value="TOPRIM_C"/>
    <property type="match status" value="1"/>
</dbReference>
<dbReference type="GO" id="GO:0005524">
    <property type="term" value="F:ATP binding"/>
    <property type="evidence" value="ECO:0007669"/>
    <property type="project" value="UniProtKB-UniRule"/>
</dbReference>
<dbReference type="SMART" id="SM00434">
    <property type="entry name" value="TOP4c"/>
    <property type="match status" value="1"/>
</dbReference>
<evidence type="ECO:0000256" key="7">
    <source>
        <dbReference type="ARBA" id="ARBA00022840"/>
    </source>
</evidence>
<feature type="region of interest" description="Disordered" evidence="14">
    <location>
        <begin position="1157"/>
        <end position="1226"/>
    </location>
</feature>
<evidence type="ECO:0000256" key="11">
    <source>
        <dbReference type="ARBA" id="ARBA00023235"/>
    </source>
</evidence>
<comment type="subunit">
    <text evidence="13">Homodimer.</text>
</comment>
<dbReference type="InterPro" id="IPR018522">
    <property type="entry name" value="TopoIIA_CS"/>
</dbReference>
<dbReference type="Gene3D" id="3.90.199.10">
    <property type="entry name" value="Topoisomerase II, domain 5"/>
    <property type="match status" value="1"/>
</dbReference>
<gene>
    <name evidence="17" type="ORF">PSAL00342_LOCUS2911</name>
</gene>
<dbReference type="InterPro" id="IPR003594">
    <property type="entry name" value="HATPase_dom"/>
</dbReference>
<evidence type="ECO:0000256" key="2">
    <source>
        <dbReference type="ARBA" id="ARBA00001913"/>
    </source>
</evidence>
<dbReference type="EC" id="5.6.2.2" evidence="13"/>
<dbReference type="InterPro" id="IPR020568">
    <property type="entry name" value="Ribosomal_Su5_D2-typ_SF"/>
</dbReference>
<dbReference type="PROSITE" id="PS52040">
    <property type="entry name" value="TOPO_IIA"/>
    <property type="match status" value="1"/>
</dbReference>
<dbReference type="GO" id="GO:0003918">
    <property type="term" value="F:DNA topoisomerase type II (double strand cut, ATP-hydrolyzing) activity"/>
    <property type="evidence" value="ECO:0007669"/>
    <property type="project" value="UniProtKB-UniRule"/>
</dbReference>
<comment type="catalytic activity">
    <reaction evidence="1 12 13">
        <text>ATP-dependent breakage, passage and rejoining of double-stranded DNA.</text>
        <dbReference type="EC" id="5.6.2.2"/>
    </reaction>
</comment>
<dbReference type="InterPro" id="IPR034157">
    <property type="entry name" value="TOPRIM_TopoII"/>
</dbReference>
<evidence type="ECO:0000256" key="10">
    <source>
        <dbReference type="ARBA" id="ARBA00023125"/>
    </source>
</evidence>
<dbReference type="InterPro" id="IPR013759">
    <property type="entry name" value="Topo_IIA_B_C"/>
</dbReference>
<dbReference type="PRINTS" id="PR01158">
    <property type="entry name" value="TOPISMRASEII"/>
</dbReference>
<comment type="cofactor">
    <cofactor evidence="3">
        <name>Mg(2+)</name>
        <dbReference type="ChEBI" id="CHEBI:18420"/>
    </cofactor>
</comment>
<sequence length="1428" mass="160996">MAPRGSVLEDATNQEELIRTPGGSTKTVEETYQKKTQLEHILLRPDTYIGSVEKVQQTLWIFDGTKMVQKEVGYVPGLYKIFDEILVNAADNKVRDSKMDTLRVDIDQESNTVQVYNNGNGVPVTVHKEEGVHVPELIFGHLLTSSNYNDQEKKVTGGRNGYGAKLTNIFSTEFTIETCDGQRGLQYKQIFRNNMASKGEPAITKCKKTDNWTRVTFKPDLRKFNMEELEDDIVALMTKRVYDVAGCIGKGCKVYLNGEQLKIKKFSDYVDLFLNSQDVPKIHEKVNDRWEICVSVSDGQFQQCSFVNSINTLRGGTHVNYIADQVSAKILEHMKKKHKNTKIKQFQIKNHLWIFVNSLIENPAFDSQTKETLTTRATAFGSKCDISDDFMKKVFKCGVIDNILAWATFKESKELKKTDGSKRSRLVGIPKLDDANDAGTRNSQHCTLILTEGDSAKALAISGLSVVGRDRFGVFPLRGKLLNVRDASHQQIMSNTEISNIKQILGLQHGKEYTDTKSLRYGHLMIMTDQDHDGSHIKGLLINFLHAHFASLLKVPGFLVEFITPIIKAKKGKQTMTFYSMPEYQSWLESLGEDRAKGWSIKYYKGLGTSTAAEAKQYFADIENHRKVFTWDGEEAGQLIEMAFSKKKVEERKGWMRKHKPGTFLDHSESNVSYSNFINQELILFSMADLQRSIPSVCDGMKTGQRKIIYCAFKRNLKSDIKVAQLAGYVSEHSAYHHGEQSLTSTIVGLAQSFVGSNNINLLYPSGQFGTRLQGGKDAASPRYIFTRLGPLARLLFPEPDDQLLAYLYEEGQQIEPEHYLPIMPTVLINGAEGIGTGWSTSVPNYNPRDIVENIKCLLNGEDMYEMMPWYKGFTGPIVKNPAKKNGESGYTIKGCITQIDDTSLEITELPIRKWTQDYKEFLETLVKPENKNEQPFITDYKEYHTDTTVHFVVTLPAEKMQEALAVGLDKKFKLTTTVSTSNMHLFNADGLITKYASAEEILSDFYGMRLELYEKRKAYLLASMEQDMLRLDNKVRFILAVVSGNLIINNRKKADIEAELESQGYDKMRKRSKSKKQEEDDDDVPSSKAHQASYDYLLSMPLWSLTMEKVSELCGERDKHAEDLEVLRATSPKEMWNQDLDAFLTELDKLEVEEESDARKLASQRSTAKRQQQKQSKKQKTKQKKANPWSDEESDESGMEDTNRARISKPKQAVTAAPRQRVAYKKNAGTVSMSVTEDDTTTLATAATAEEEEPATRRRVAPAVPKPIMSVDSESEEDDNDIGLSLLERLQKKQGKVSDKASKPSTSSLTSKMAKVAVGKGSKNVAAQAKRTTSNETEPSSPAPGKPAEKIRKTRTSPFNKKSGLSKGSVESPEEEEVVSPAPRRQAPTRAKKPQQQIYDLSSEEEEDDDDFDLEEEEDEEDSDFEV</sequence>
<dbReference type="GO" id="GO:0000712">
    <property type="term" value="P:resolution of meiotic recombination intermediates"/>
    <property type="evidence" value="ECO:0007669"/>
    <property type="project" value="TreeGrafter"/>
</dbReference>
<feature type="region of interest" description="Disordered" evidence="14">
    <location>
        <begin position="1066"/>
        <end position="1090"/>
    </location>
</feature>
<dbReference type="GO" id="GO:0000819">
    <property type="term" value="P:sister chromatid segregation"/>
    <property type="evidence" value="ECO:0007669"/>
    <property type="project" value="TreeGrafter"/>
</dbReference>
<reference evidence="17" key="1">
    <citation type="submission" date="2021-01" db="EMBL/GenBank/DDBJ databases">
        <authorList>
            <person name="Corre E."/>
            <person name="Pelletier E."/>
            <person name="Niang G."/>
            <person name="Scheremetjew M."/>
            <person name="Finn R."/>
            <person name="Kale V."/>
            <person name="Holt S."/>
            <person name="Cochrane G."/>
            <person name="Meng A."/>
            <person name="Brown T."/>
            <person name="Cohen L."/>
        </authorList>
    </citation>
    <scope>NUCLEOTIDE SEQUENCE</scope>
    <source>
        <strain evidence="17">CCMP1897</strain>
    </source>
</reference>
<comment type="cofactor">
    <cofactor evidence="2">
        <name>Ca(2+)</name>
        <dbReference type="ChEBI" id="CHEBI:29108"/>
    </cofactor>
</comment>
<dbReference type="Gene3D" id="3.30.1360.40">
    <property type="match status" value="1"/>
</dbReference>
<dbReference type="FunFam" id="3.30.1360.40:FF:000003">
    <property type="entry name" value="DNA topoisomerase 2"/>
    <property type="match status" value="1"/>
</dbReference>
<dbReference type="PANTHER" id="PTHR10169:SF38">
    <property type="entry name" value="DNA TOPOISOMERASE 2"/>
    <property type="match status" value="1"/>
</dbReference>
<dbReference type="Gene3D" id="3.30.565.10">
    <property type="entry name" value="Histidine kinase-like ATPase, C-terminal domain"/>
    <property type="match status" value="1"/>
</dbReference>
<feature type="compositionally biased region" description="Polar residues" evidence="14">
    <location>
        <begin position="1331"/>
        <end position="1341"/>
    </location>
</feature>